<comment type="caution">
    <text evidence="1">The sequence shown here is derived from an EMBL/GenBank/DDBJ whole genome shotgun (WGS) entry which is preliminary data.</text>
</comment>
<organism evidence="1 2">
    <name type="scientific">Ranatra chinensis</name>
    <dbReference type="NCBI Taxonomy" id="642074"/>
    <lineage>
        <taxon>Eukaryota</taxon>
        <taxon>Metazoa</taxon>
        <taxon>Ecdysozoa</taxon>
        <taxon>Arthropoda</taxon>
        <taxon>Hexapoda</taxon>
        <taxon>Insecta</taxon>
        <taxon>Pterygota</taxon>
        <taxon>Neoptera</taxon>
        <taxon>Paraneoptera</taxon>
        <taxon>Hemiptera</taxon>
        <taxon>Heteroptera</taxon>
        <taxon>Panheteroptera</taxon>
        <taxon>Nepomorpha</taxon>
        <taxon>Nepidae</taxon>
        <taxon>Ranatrinae</taxon>
        <taxon>Ranatra</taxon>
    </lineage>
</organism>
<evidence type="ECO:0008006" key="3">
    <source>
        <dbReference type="Google" id="ProtNLM"/>
    </source>
</evidence>
<gene>
    <name evidence="1" type="ORF">AAG570_000099</name>
</gene>
<protein>
    <recommendedName>
        <fullName evidence="3">C3H1-type domain-containing protein</fullName>
    </recommendedName>
</protein>
<evidence type="ECO:0000313" key="1">
    <source>
        <dbReference type="EMBL" id="KAL1140167.1"/>
    </source>
</evidence>
<keyword evidence="2" id="KW-1185">Reference proteome</keyword>
<dbReference type="EMBL" id="JBFDAA010000001">
    <property type="protein sequence ID" value="KAL1140167.1"/>
    <property type="molecule type" value="Genomic_DNA"/>
</dbReference>
<proteinExistence type="predicted"/>
<dbReference type="AlphaFoldDB" id="A0ABD0Z8Q7"/>
<name>A0ABD0Z8Q7_9HEMI</name>
<evidence type="ECO:0000313" key="2">
    <source>
        <dbReference type="Proteomes" id="UP001558652"/>
    </source>
</evidence>
<reference evidence="1 2" key="1">
    <citation type="submission" date="2024-07" db="EMBL/GenBank/DDBJ databases">
        <title>Chromosome-level genome assembly of the water stick insect Ranatra chinensis (Heteroptera: Nepidae).</title>
        <authorList>
            <person name="Liu X."/>
        </authorList>
    </citation>
    <scope>NUCLEOTIDE SEQUENCE [LARGE SCALE GENOMIC DNA]</scope>
    <source>
        <strain evidence="1">Cailab_2021Rc</strain>
        <tissue evidence="1">Muscle</tissue>
    </source>
</reference>
<accession>A0ABD0Z8Q7</accession>
<sequence length="482" mass="53904">MHSTLEDFQCTSRGHKSGLVYWRTFGVKNKVTLDNCVMYSASLECRRYFLLCGVPGCFIRLPSRGMGLKKQIPWNEELSGIFRSSLRECELEMTVTSEINSLPPKFTVQLYGYNEALGMSANLSEWIINRLLPALIKDKSTIEGDIDIVATLPEAVLDPYDTTWQENFPTKEGLSEIEDASEESPKITFKIPDNLQSTVSENPKADKKTKFKMKASKKDLPGVPCDSGPGQYQLTIQKPIKKKYMVSKDVNKEEKCKDFKCGKVKVEPGEQNNGSVKLMLGYTETFSDLQAEIGSEYQPKDDIRICQFFAKKGYCWKTGCTKEHINNSQEIEEYESEKLETLASLTSSINSHSAVIKHEFLEVDPCCGELLLAYGLQCLWLRARVLEIFDNSVQLLHRVWRVVRCDWRFSEARVGSLFVERMAVSSAKEAKSVAGCSGISDVSWKSQPALILMAPVSVSVGVARMRAAGGSLPRPLCVDAGG</sequence>
<dbReference type="Proteomes" id="UP001558652">
    <property type="component" value="Unassembled WGS sequence"/>
</dbReference>